<comment type="caution">
    <text evidence="1">The sequence shown here is derived from an EMBL/GenBank/DDBJ whole genome shotgun (WGS) entry which is preliminary data.</text>
</comment>
<accession>A0ABQ7C715</accession>
<protein>
    <submittedName>
        <fullName evidence="1">Uncharacterized protein</fullName>
    </submittedName>
</protein>
<reference evidence="1 2" key="1">
    <citation type="journal article" date="2020" name="BMC Genomics">
        <title>Intraspecific diversification of the crop wild relative Brassica cretica Lam. using demographic model selection.</title>
        <authorList>
            <person name="Kioukis A."/>
            <person name="Michalopoulou V.A."/>
            <person name="Briers L."/>
            <person name="Pirintsos S."/>
            <person name="Studholme D.J."/>
            <person name="Pavlidis P."/>
            <person name="Sarris P.F."/>
        </authorList>
    </citation>
    <scope>NUCLEOTIDE SEQUENCE [LARGE SCALE GENOMIC DNA]</scope>
    <source>
        <strain evidence="2">cv. PFS-1207/04</strain>
    </source>
</reference>
<name>A0ABQ7C715_BRACR</name>
<dbReference type="PROSITE" id="PS51257">
    <property type="entry name" value="PROKAR_LIPOPROTEIN"/>
    <property type="match status" value="1"/>
</dbReference>
<proteinExistence type="predicted"/>
<organism evidence="1 2">
    <name type="scientific">Brassica cretica</name>
    <name type="common">Mustard</name>
    <dbReference type="NCBI Taxonomy" id="69181"/>
    <lineage>
        <taxon>Eukaryota</taxon>
        <taxon>Viridiplantae</taxon>
        <taxon>Streptophyta</taxon>
        <taxon>Embryophyta</taxon>
        <taxon>Tracheophyta</taxon>
        <taxon>Spermatophyta</taxon>
        <taxon>Magnoliopsida</taxon>
        <taxon>eudicotyledons</taxon>
        <taxon>Gunneridae</taxon>
        <taxon>Pentapetalae</taxon>
        <taxon>rosids</taxon>
        <taxon>malvids</taxon>
        <taxon>Brassicales</taxon>
        <taxon>Brassicaceae</taxon>
        <taxon>Brassiceae</taxon>
        <taxon>Brassica</taxon>
    </lineage>
</organism>
<dbReference type="Proteomes" id="UP000266723">
    <property type="component" value="Unassembled WGS sequence"/>
</dbReference>
<evidence type="ECO:0000313" key="2">
    <source>
        <dbReference type="Proteomes" id="UP000266723"/>
    </source>
</evidence>
<dbReference type="EMBL" id="QGKV02000832">
    <property type="protein sequence ID" value="KAF3547394.1"/>
    <property type="molecule type" value="Genomic_DNA"/>
</dbReference>
<gene>
    <name evidence="1" type="ORF">DY000_02003172</name>
</gene>
<sequence>MVDKEIHRRRRRCGVKFMRVQSIVTGGSACVKVEDVKKKTKRRRQRRGCREIGHRLDFTPRNRSLCPPCPHHPPQPRL</sequence>
<keyword evidence="2" id="KW-1185">Reference proteome</keyword>
<evidence type="ECO:0000313" key="1">
    <source>
        <dbReference type="EMBL" id="KAF3547394.1"/>
    </source>
</evidence>